<name>A0A381WG94_9ZZZZ</name>
<evidence type="ECO:0000259" key="2">
    <source>
        <dbReference type="Pfam" id="PF23500"/>
    </source>
</evidence>
<organism evidence="3">
    <name type="scientific">marine metagenome</name>
    <dbReference type="NCBI Taxonomy" id="408172"/>
    <lineage>
        <taxon>unclassified sequences</taxon>
        <taxon>metagenomes</taxon>
        <taxon>ecological metagenomes</taxon>
    </lineage>
</organism>
<dbReference type="NCBIfam" id="TIGR02604">
    <property type="entry name" value="Piru_Ver_Nterm"/>
    <property type="match status" value="1"/>
</dbReference>
<dbReference type="InterPro" id="IPR029010">
    <property type="entry name" value="ThuA-like"/>
</dbReference>
<dbReference type="InterPro" id="IPR011042">
    <property type="entry name" value="6-blade_b-propeller_TolB-like"/>
</dbReference>
<dbReference type="Pfam" id="PF06283">
    <property type="entry name" value="ThuA"/>
    <property type="match status" value="1"/>
</dbReference>
<dbReference type="PANTHER" id="PTHR33546">
    <property type="entry name" value="LARGE, MULTIFUNCTIONAL SECRETED PROTEIN-RELATED"/>
    <property type="match status" value="1"/>
</dbReference>
<dbReference type="InterPro" id="IPR055557">
    <property type="entry name" value="DUF7133"/>
</dbReference>
<sequence length="907" mass="100793">MKSHLLPLICLASVLTNPAATGLAKTADGPIRVLFLGHESEHHNSNEYYPMLSRALGRDAIYFDYVTSVEEALGDPARLAKFDALLLYANHGRIEPHQWTNLKNYVENGGGFVPVHCASWCFGNEPGFDQLVGGRFKSHQGAEFAAKIVKPDHPALKDVKEFTAWDETYFHSNHNPKNRTVLMVRDAMKGDPHTKPEPWTWVRTQGKGRIFYTASGHDQRVWNNAGFHQLLKSGILWAVGNKAHEGYDKFLASRTPLKYEKRDNIPNYERRPKPLPYQLPLSPEESMKYTQVPVGFRMELFAAEPNVINPIYMTWDERGRLWVVESVDYPNEFKDGRKGNDRIKICEDTNGDGRADKFTVFADGFNITTSMTFSRGGVILAHAPEFYFLKDTDGDDKADIREVLFTGWGVGDTHAGPSNLRYGFDNWIYGTVGYARFNGTINGEKQNFGMGVFRFRSDGSDIEFLHQFNNNTWGMGFNAAGDVFGSTANNNPTFFGGIPATVYSGDKKMSAKMIADSRYFHPITPNIRQVDAFNAYTAGCGHAFATSAAFPKKYRNGTAFVCGPTGNLLGTYRMEKKGAGYVAKNSFSFVASADEWFSPIVAEVGPDGHLWIADWYNFIIQHNPTPSLGRGGYAAQRGRGNAHINPNRDRQHGRIYRVIWDDAPKSKIKSLAKAKTKQLVAALDSDNLFWRQTAQRLLVEESHQDAVPTLRKRALGQGAGAIHALWTLEGLGALDAETKRTTLISTDPAVKRNAIRALGQAKNDEQLLYDSATLADADLHVRLAAFVKLAQFPESKTHQRAASVLSQDKINAEDEWLKLALSAAGANQTDIVGYERGPNLLANASFENAEDTLPADWKVRTYSAKGSDVEHAIETRKAYVHSGKSSVKIRSGNGHDTSVYTPVNLKS</sequence>
<feature type="domain" description="DUF7133" evidence="2">
    <location>
        <begin position="282"/>
        <end position="659"/>
    </location>
</feature>
<dbReference type="SUPFAM" id="SSF52317">
    <property type="entry name" value="Class I glutamine amidotransferase-like"/>
    <property type="match status" value="1"/>
</dbReference>
<dbReference type="InterPro" id="IPR016024">
    <property type="entry name" value="ARM-type_fold"/>
</dbReference>
<feature type="non-terminal residue" evidence="3">
    <location>
        <position position="907"/>
    </location>
</feature>
<dbReference type="SUPFAM" id="SSF50952">
    <property type="entry name" value="Soluble quinoprotein glucose dehydrogenase"/>
    <property type="match status" value="1"/>
</dbReference>
<dbReference type="InterPro" id="IPR011989">
    <property type="entry name" value="ARM-like"/>
</dbReference>
<evidence type="ECO:0000313" key="3">
    <source>
        <dbReference type="EMBL" id="SVA51331.1"/>
    </source>
</evidence>
<dbReference type="Gene3D" id="2.60.120.260">
    <property type="entry name" value="Galactose-binding domain-like"/>
    <property type="match status" value="1"/>
</dbReference>
<evidence type="ECO:0000259" key="1">
    <source>
        <dbReference type="Pfam" id="PF06283"/>
    </source>
</evidence>
<dbReference type="InterPro" id="IPR013428">
    <property type="entry name" value="Membrane-bound_put_N"/>
</dbReference>
<dbReference type="EMBL" id="UINC01011665">
    <property type="protein sequence ID" value="SVA51331.1"/>
    <property type="molecule type" value="Genomic_DNA"/>
</dbReference>
<feature type="domain" description="ThuA-like" evidence="1">
    <location>
        <begin position="32"/>
        <end position="238"/>
    </location>
</feature>
<reference evidence="3" key="1">
    <citation type="submission" date="2018-05" db="EMBL/GenBank/DDBJ databases">
        <authorList>
            <person name="Lanie J.A."/>
            <person name="Ng W.-L."/>
            <person name="Kazmierczak K.M."/>
            <person name="Andrzejewski T.M."/>
            <person name="Davidsen T.M."/>
            <person name="Wayne K.J."/>
            <person name="Tettelin H."/>
            <person name="Glass J.I."/>
            <person name="Rusch D."/>
            <person name="Podicherti R."/>
            <person name="Tsui H.-C.T."/>
            <person name="Winkler M.E."/>
        </authorList>
    </citation>
    <scope>NUCLEOTIDE SEQUENCE</scope>
</reference>
<proteinExistence type="predicted"/>
<dbReference type="InterPro" id="IPR011041">
    <property type="entry name" value="Quinoprot_gluc/sorb_DH_b-prop"/>
</dbReference>
<dbReference type="AlphaFoldDB" id="A0A381WG94"/>
<dbReference type="Gene3D" id="3.40.50.880">
    <property type="match status" value="1"/>
</dbReference>
<dbReference type="Gene3D" id="2.120.10.30">
    <property type="entry name" value="TolB, C-terminal domain"/>
    <property type="match status" value="1"/>
</dbReference>
<gene>
    <name evidence="3" type="ORF">METZ01_LOCUS104185</name>
</gene>
<dbReference type="SUPFAM" id="SSF48371">
    <property type="entry name" value="ARM repeat"/>
    <property type="match status" value="1"/>
</dbReference>
<dbReference type="PANTHER" id="PTHR33546:SF1">
    <property type="entry name" value="LARGE, MULTIFUNCTIONAL SECRETED PROTEIN"/>
    <property type="match status" value="1"/>
</dbReference>
<dbReference type="Pfam" id="PF23500">
    <property type="entry name" value="DUF7133"/>
    <property type="match status" value="1"/>
</dbReference>
<dbReference type="InterPro" id="IPR029062">
    <property type="entry name" value="Class_I_gatase-like"/>
</dbReference>
<protein>
    <submittedName>
        <fullName evidence="3">Uncharacterized protein</fullName>
    </submittedName>
</protein>
<dbReference type="Gene3D" id="1.25.10.10">
    <property type="entry name" value="Leucine-rich Repeat Variant"/>
    <property type="match status" value="1"/>
</dbReference>
<accession>A0A381WG94</accession>